<protein>
    <submittedName>
        <fullName evidence="4">ThuA domain-containing protein</fullName>
    </submittedName>
</protein>
<dbReference type="PANTHER" id="PTHR40469:SF2">
    <property type="entry name" value="GALACTOSE-BINDING DOMAIN-LIKE SUPERFAMILY PROTEIN"/>
    <property type="match status" value="1"/>
</dbReference>
<keyword evidence="2" id="KW-0812">Transmembrane</keyword>
<dbReference type="SUPFAM" id="SSF52317">
    <property type="entry name" value="Class I glutamine amidotransferase-like"/>
    <property type="match status" value="1"/>
</dbReference>
<dbReference type="InterPro" id="IPR029010">
    <property type="entry name" value="ThuA-like"/>
</dbReference>
<dbReference type="EMBL" id="STGY01000001">
    <property type="protein sequence ID" value="THV43581.1"/>
    <property type="molecule type" value="Genomic_DNA"/>
</dbReference>
<gene>
    <name evidence="4" type="ORF">FAB82_00550</name>
</gene>
<dbReference type="PANTHER" id="PTHR40469">
    <property type="entry name" value="SECRETED GLYCOSYL HYDROLASE"/>
    <property type="match status" value="1"/>
</dbReference>
<dbReference type="OrthoDB" id="5182594at2"/>
<dbReference type="InterPro" id="IPR029062">
    <property type="entry name" value="Class_I_gatase-like"/>
</dbReference>
<feature type="transmembrane region" description="Helical" evidence="2">
    <location>
        <begin position="276"/>
        <end position="299"/>
    </location>
</feature>
<dbReference type="Proteomes" id="UP000308760">
    <property type="component" value="Unassembled WGS sequence"/>
</dbReference>
<organism evidence="4 5">
    <name type="scientific">Glycomyces buryatensis</name>
    <dbReference type="NCBI Taxonomy" id="2570927"/>
    <lineage>
        <taxon>Bacteria</taxon>
        <taxon>Bacillati</taxon>
        <taxon>Actinomycetota</taxon>
        <taxon>Actinomycetes</taxon>
        <taxon>Glycomycetales</taxon>
        <taxon>Glycomycetaceae</taxon>
        <taxon>Glycomyces</taxon>
    </lineage>
</organism>
<evidence type="ECO:0000256" key="2">
    <source>
        <dbReference type="SAM" id="Phobius"/>
    </source>
</evidence>
<reference evidence="5" key="1">
    <citation type="submission" date="2019-04" db="EMBL/GenBank/DDBJ databases">
        <title>Nocardioides xinjiangensis sp. nov.</title>
        <authorList>
            <person name="Liu S."/>
        </authorList>
    </citation>
    <scope>NUCLEOTIDE SEQUENCE [LARGE SCALE GENOMIC DNA]</scope>
    <source>
        <strain evidence="5">18</strain>
    </source>
</reference>
<sequence length="313" mass="33277">MESLRLSRAGSGGGILRPTRPDRVGPVRTVLRLLLVAMLACASTLVPTAAQASGGPTVLIVTDGNGDGEVVRYAIERLEMEARRWGFTLIEGDASSLDQPLATVGAGGVDVVMLLNTGADVLDPGQREALQAFVEGGGGLVATNSAAASEPDWDWYRQLLGATALSAPVDDAKETVTFNSGSPITDGLDDELELTDLWYYFDPEPAEPESVILAQLDSGDPAAWRSDEYQAFYAVPGGAADTWTERDFLQLIRQGIWWAAGEDGEMVQNSDSAAPAWPYTWTFALFVLAVAGGGSIAVWRLDKAERIRTADAG</sequence>
<feature type="domain" description="ThuA-like" evidence="3">
    <location>
        <begin position="58"/>
        <end position="259"/>
    </location>
</feature>
<keyword evidence="5" id="KW-1185">Reference proteome</keyword>
<dbReference type="Pfam" id="PF06283">
    <property type="entry name" value="ThuA"/>
    <property type="match status" value="1"/>
</dbReference>
<accession>A0A4S8QIK0</accession>
<evidence type="ECO:0000256" key="1">
    <source>
        <dbReference type="SAM" id="MobiDB-lite"/>
    </source>
</evidence>
<feature type="region of interest" description="Disordered" evidence="1">
    <location>
        <begin position="1"/>
        <end position="20"/>
    </location>
</feature>
<keyword evidence="2" id="KW-1133">Transmembrane helix</keyword>
<comment type="caution">
    <text evidence="4">The sequence shown here is derived from an EMBL/GenBank/DDBJ whole genome shotgun (WGS) entry which is preliminary data.</text>
</comment>
<reference evidence="4 5" key="2">
    <citation type="submission" date="2019-05" db="EMBL/GenBank/DDBJ databases">
        <title>Glycomyces buryatensis sp. nov.</title>
        <authorList>
            <person name="Nikitina E."/>
        </authorList>
    </citation>
    <scope>NUCLEOTIDE SEQUENCE [LARGE SCALE GENOMIC DNA]</scope>
    <source>
        <strain evidence="4 5">18</strain>
    </source>
</reference>
<proteinExistence type="predicted"/>
<dbReference type="Gene3D" id="3.40.50.880">
    <property type="match status" value="1"/>
</dbReference>
<name>A0A4S8QIK0_9ACTN</name>
<keyword evidence="2" id="KW-0472">Membrane</keyword>
<evidence type="ECO:0000259" key="3">
    <source>
        <dbReference type="Pfam" id="PF06283"/>
    </source>
</evidence>
<dbReference type="AlphaFoldDB" id="A0A4S8QIK0"/>
<evidence type="ECO:0000313" key="5">
    <source>
        <dbReference type="Proteomes" id="UP000308760"/>
    </source>
</evidence>
<evidence type="ECO:0000313" key="4">
    <source>
        <dbReference type="EMBL" id="THV43581.1"/>
    </source>
</evidence>